<dbReference type="EMBL" id="JAIWYP010000007">
    <property type="protein sequence ID" value="KAH3792949.1"/>
    <property type="molecule type" value="Genomic_DNA"/>
</dbReference>
<sequence length="56" mass="6473">MEQGFTLLIGLQGKQWSMKYGTGLHPSHRPTRKTMEHEIWNRAIPFSKAYKENNGA</sequence>
<comment type="caution">
    <text evidence="1">The sequence shown here is derived from an EMBL/GenBank/DDBJ whole genome shotgun (WGS) entry which is preliminary data.</text>
</comment>
<evidence type="ECO:0000313" key="1">
    <source>
        <dbReference type="EMBL" id="KAH3792949.1"/>
    </source>
</evidence>
<reference evidence="1" key="1">
    <citation type="journal article" date="2019" name="bioRxiv">
        <title>The Genome of the Zebra Mussel, Dreissena polymorpha: A Resource for Invasive Species Research.</title>
        <authorList>
            <person name="McCartney M.A."/>
            <person name="Auch B."/>
            <person name="Kono T."/>
            <person name="Mallez S."/>
            <person name="Zhang Y."/>
            <person name="Obille A."/>
            <person name="Becker A."/>
            <person name="Abrahante J.E."/>
            <person name="Garbe J."/>
            <person name="Badalamenti J.P."/>
            <person name="Herman A."/>
            <person name="Mangelson H."/>
            <person name="Liachko I."/>
            <person name="Sullivan S."/>
            <person name="Sone E.D."/>
            <person name="Koren S."/>
            <person name="Silverstein K.A.T."/>
            <person name="Beckman K.B."/>
            <person name="Gohl D.M."/>
        </authorList>
    </citation>
    <scope>NUCLEOTIDE SEQUENCE</scope>
    <source>
        <strain evidence="1">Duluth1</strain>
        <tissue evidence="1">Whole animal</tissue>
    </source>
</reference>
<organism evidence="1 2">
    <name type="scientific">Dreissena polymorpha</name>
    <name type="common">Zebra mussel</name>
    <name type="synonym">Mytilus polymorpha</name>
    <dbReference type="NCBI Taxonomy" id="45954"/>
    <lineage>
        <taxon>Eukaryota</taxon>
        <taxon>Metazoa</taxon>
        <taxon>Spiralia</taxon>
        <taxon>Lophotrochozoa</taxon>
        <taxon>Mollusca</taxon>
        <taxon>Bivalvia</taxon>
        <taxon>Autobranchia</taxon>
        <taxon>Heteroconchia</taxon>
        <taxon>Euheterodonta</taxon>
        <taxon>Imparidentia</taxon>
        <taxon>Neoheterodontei</taxon>
        <taxon>Myida</taxon>
        <taxon>Dreissenoidea</taxon>
        <taxon>Dreissenidae</taxon>
        <taxon>Dreissena</taxon>
    </lineage>
</organism>
<dbReference type="Proteomes" id="UP000828390">
    <property type="component" value="Unassembled WGS sequence"/>
</dbReference>
<protein>
    <submittedName>
        <fullName evidence="1">Uncharacterized protein</fullName>
    </submittedName>
</protein>
<evidence type="ECO:0000313" key="2">
    <source>
        <dbReference type="Proteomes" id="UP000828390"/>
    </source>
</evidence>
<gene>
    <name evidence="1" type="ORF">DPMN_146451</name>
</gene>
<name>A0A9D4J200_DREPO</name>
<dbReference type="AlphaFoldDB" id="A0A9D4J200"/>
<reference evidence="1" key="2">
    <citation type="submission" date="2020-11" db="EMBL/GenBank/DDBJ databases">
        <authorList>
            <person name="McCartney M.A."/>
            <person name="Auch B."/>
            <person name="Kono T."/>
            <person name="Mallez S."/>
            <person name="Becker A."/>
            <person name="Gohl D.M."/>
            <person name="Silverstein K.A.T."/>
            <person name="Koren S."/>
            <person name="Bechman K.B."/>
            <person name="Herman A."/>
            <person name="Abrahante J.E."/>
            <person name="Garbe J."/>
        </authorList>
    </citation>
    <scope>NUCLEOTIDE SEQUENCE</scope>
    <source>
        <strain evidence="1">Duluth1</strain>
        <tissue evidence="1">Whole animal</tissue>
    </source>
</reference>
<keyword evidence="2" id="KW-1185">Reference proteome</keyword>
<accession>A0A9D4J200</accession>
<proteinExistence type="predicted"/>